<dbReference type="InterPro" id="IPR029028">
    <property type="entry name" value="Alpha/beta_knot_MTases"/>
</dbReference>
<protein>
    <recommendedName>
        <fullName evidence="4">tRNA/rRNA methyltransferase SpoU type domain-containing protein</fullName>
    </recommendedName>
</protein>
<evidence type="ECO:0000313" key="5">
    <source>
        <dbReference type="EMBL" id="TKA65224.1"/>
    </source>
</evidence>
<dbReference type="PANTHER" id="PTHR12029">
    <property type="entry name" value="RNA METHYLTRANSFERASE"/>
    <property type="match status" value="1"/>
</dbReference>
<dbReference type="Pfam" id="PF00588">
    <property type="entry name" value="SpoU_methylase"/>
    <property type="match status" value="1"/>
</dbReference>
<dbReference type="PANTHER" id="PTHR12029:SF11">
    <property type="entry name" value="METHYLTRANSFERASE TARBP1-RELATED"/>
    <property type="match status" value="1"/>
</dbReference>
<evidence type="ECO:0000256" key="2">
    <source>
        <dbReference type="ARBA" id="ARBA00022679"/>
    </source>
</evidence>
<accession>A0A4U0WPF0</accession>
<feature type="domain" description="tRNA/rRNA methyltransferase SpoU type" evidence="4">
    <location>
        <begin position="1069"/>
        <end position="1213"/>
    </location>
</feature>
<dbReference type="InterPro" id="IPR044748">
    <property type="entry name" value="Trm3/TARBP1_C"/>
</dbReference>
<dbReference type="STRING" id="329884.A0A4U0WPF0"/>
<dbReference type="GO" id="GO:0016423">
    <property type="term" value="F:tRNA (guanine) methyltransferase activity"/>
    <property type="evidence" value="ECO:0007669"/>
    <property type="project" value="InterPro"/>
</dbReference>
<dbReference type="OrthoDB" id="241340at2759"/>
<dbReference type="GO" id="GO:0003723">
    <property type="term" value="F:RNA binding"/>
    <property type="evidence" value="ECO:0007669"/>
    <property type="project" value="InterPro"/>
</dbReference>
<dbReference type="GO" id="GO:0030488">
    <property type="term" value="P:tRNA methylation"/>
    <property type="evidence" value="ECO:0007669"/>
    <property type="project" value="InterPro"/>
</dbReference>
<keyword evidence="1" id="KW-0489">Methyltransferase</keyword>
<evidence type="ECO:0000256" key="3">
    <source>
        <dbReference type="SAM" id="MobiDB-lite"/>
    </source>
</evidence>
<evidence type="ECO:0000259" key="4">
    <source>
        <dbReference type="Pfam" id="PF00588"/>
    </source>
</evidence>
<dbReference type="InterPro" id="IPR045330">
    <property type="entry name" value="TRM3/TARBP1"/>
</dbReference>
<feature type="region of interest" description="Disordered" evidence="3">
    <location>
        <begin position="1253"/>
        <end position="1287"/>
    </location>
</feature>
<dbReference type="CDD" id="cd18091">
    <property type="entry name" value="SpoU-like_TRM3-like"/>
    <property type="match status" value="1"/>
</dbReference>
<dbReference type="EMBL" id="NAJQ01000756">
    <property type="protein sequence ID" value="TKA65224.1"/>
    <property type="molecule type" value="Genomic_DNA"/>
</dbReference>
<dbReference type="Proteomes" id="UP000309340">
    <property type="component" value="Unassembled WGS sequence"/>
</dbReference>
<dbReference type="InterPro" id="IPR029026">
    <property type="entry name" value="tRNA_m1G_MTases_N"/>
</dbReference>
<evidence type="ECO:0000313" key="6">
    <source>
        <dbReference type="Proteomes" id="UP000309340"/>
    </source>
</evidence>
<sequence>MLRSLLQRVPQDERNEAIKAAIESVGESGTADIGLTVSLAAELPDDESRGALQARLLELLQRGRTDLVLAVSGHNASLRSDLLRHVAQRLYGLTGELQHHPGEETAVSMGNIVPLPDCSVDLDLREMGPLEDRTDSIKHLLTFARSADIPGAEVETFDRLFKAALVLLGCATSMISTGARETLVSLLGASPHISHAHHQLVWLCLQKLLAQERSQGLAYAIWLRWVLCQNAELQFSFERSYWVFLQQGLQYGDAERRKQCLAILRRSVAIAASKDSSMAMICSRKDDIAGTWQSLQLVIGPMRTLAYTRQVVYLRDLEIAQHRTSLVAQYERFRTVFETIVLGRYLNQVMECETDLSMLASTGSLVQAEWLYTLLASALHPKMQDSNRKFIGNWVMRSNFQPNASEAFVVFLRSAFLPWATQGSLFTSTLRKEAGYLHCVHGDRLAQYTQHLLQRNSSDSALTSSLIDISLDLLSARRSFAYANVYLLEGLARAFETTRAITLKLDQLEKLANLTSWAALPEVARDHVFVRCLKLCGDNFSRTSKTRQSELVVRSVTQWDQVQALLNRAASGGMPMGPVAAWQAEPSKRDIREDAALELCCVLQRDLRSVPRLQPSEIEAKLLEIWTDMEYLEYPKKLLVEFPGVLLDPTLVTRTVDYAELGKSVADMVRKLQAVSGNRAYLMSPLVGAVRLAVLAVPSAAAVLNVKDFLLSYAEGLPEPTVDLLLEDATTHVLQSVAPELKVVSYEYYFGPRETFGAAALLDMTSRLGSSCPEILVSLFNTLLERWTNQRVPPPTQVLSHLVIMDILMQLHYILSIEPLPRFRYLLSWMIARIYVKHKPLKASLLTELSTKDHHSNPKYLASLMKIGVMLTQAKSADADFGLQLTAAVVPLAASSKVIIRHEAQWQFPVLMDVARSRSWLAITGNVAFAALDEYIRSLERFEQPPLERVLDRFDPVKDHTLTNLVEGPWYCLDNTEAPICRRADFVDLYRRDAGVADDWPLPCMPLGEPTVTNAPTTATPEVALSDDTRQTLTPSKAGESRALQTKGTAYMASALAADAKLRIKRNELIIIASLVDNPYNLGGLSRVSEVFGVSEMHLQNQNVTSNRDFQAVSVSSHLHLPLLQLSAAAVPPYLAAKRNEGWSIVGIEQTDRSVLLGSKQCPLPNRTILVLGSEKEGIPAIVLTECDMLVEIPQQGVTRSLNVQTAAAIVLYEYSRQHRLSAHWDEEDDEHMSDNIAVKHLVKKGRRQQLRWYHRGAPSRRRDGGNRSDNTTVKPSVKNDDDNISDNIVVKHPVKDDDDTSSDSIAARANTQATYIGATMRLLLLSTADAIRSVTLPRSHRFHEILTWRALPNTADAISPVTILRSHIT</sequence>
<gene>
    <name evidence="5" type="ORF">B0A55_09427</name>
</gene>
<organism evidence="5 6">
    <name type="scientific">Friedmanniomyces simplex</name>
    <dbReference type="NCBI Taxonomy" id="329884"/>
    <lineage>
        <taxon>Eukaryota</taxon>
        <taxon>Fungi</taxon>
        <taxon>Dikarya</taxon>
        <taxon>Ascomycota</taxon>
        <taxon>Pezizomycotina</taxon>
        <taxon>Dothideomycetes</taxon>
        <taxon>Dothideomycetidae</taxon>
        <taxon>Mycosphaerellales</taxon>
        <taxon>Teratosphaeriaceae</taxon>
        <taxon>Friedmanniomyces</taxon>
    </lineage>
</organism>
<dbReference type="Gene3D" id="3.40.1280.10">
    <property type="match status" value="1"/>
</dbReference>
<dbReference type="SUPFAM" id="SSF75217">
    <property type="entry name" value="alpha/beta knot"/>
    <property type="match status" value="1"/>
</dbReference>
<dbReference type="InterPro" id="IPR001537">
    <property type="entry name" value="SpoU_MeTrfase"/>
</dbReference>
<proteinExistence type="predicted"/>
<keyword evidence="2" id="KW-0808">Transferase</keyword>
<reference evidence="5 6" key="1">
    <citation type="submission" date="2017-03" db="EMBL/GenBank/DDBJ databases">
        <title>Genomes of endolithic fungi from Antarctica.</title>
        <authorList>
            <person name="Coleine C."/>
            <person name="Masonjones S."/>
            <person name="Stajich J.E."/>
        </authorList>
    </citation>
    <scope>NUCLEOTIDE SEQUENCE [LARGE SCALE GENOMIC DNA]</scope>
    <source>
        <strain evidence="5 6">CCFEE 5184</strain>
    </source>
</reference>
<name>A0A4U0WPF0_9PEZI</name>
<comment type="caution">
    <text evidence="5">The sequence shown here is derived from an EMBL/GenBank/DDBJ whole genome shotgun (WGS) entry which is preliminary data.</text>
</comment>
<evidence type="ECO:0000256" key="1">
    <source>
        <dbReference type="ARBA" id="ARBA00022603"/>
    </source>
</evidence>
<keyword evidence="6" id="KW-1185">Reference proteome</keyword>